<dbReference type="RefSeq" id="WP_129891649.1">
    <property type="nucleotide sequence ID" value="NZ_CP035758.1"/>
</dbReference>
<evidence type="ECO:0000313" key="3">
    <source>
        <dbReference type="Proteomes" id="UP000290365"/>
    </source>
</evidence>
<gene>
    <name evidence="2" type="ORF">EPA93_33285</name>
</gene>
<reference evidence="2 3" key="1">
    <citation type="submission" date="2019-01" db="EMBL/GenBank/DDBJ databases">
        <title>Ktedonosporobacter rubrisoli SCAWS-G2.</title>
        <authorList>
            <person name="Huang Y."/>
            <person name="Yan B."/>
        </authorList>
    </citation>
    <scope>NUCLEOTIDE SEQUENCE [LARGE SCALE GENOMIC DNA]</scope>
    <source>
        <strain evidence="2 3">SCAWS-G2</strain>
    </source>
</reference>
<organism evidence="2 3">
    <name type="scientific">Ktedonosporobacter rubrisoli</name>
    <dbReference type="NCBI Taxonomy" id="2509675"/>
    <lineage>
        <taxon>Bacteria</taxon>
        <taxon>Bacillati</taxon>
        <taxon>Chloroflexota</taxon>
        <taxon>Ktedonobacteria</taxon>
        <taxon>Ktedonobacterales</taxon>
        <taxon>Ktedonosporobacteraceae</taxon>
        <taxon>Ktedonosporobacter</taxon>
    </lineage>
</organism>
<accession>A0A4P6JYH1</accession>
<evidence type="ECO:0000259" key="1">
    <source>
        <dbReference type="Pfam" id="PF12728"/>
    </source>
</evidence>
<dbReference type="GO" id="GO:0003677">
    <property type="term" value="F:DNA binding"/>
    <property type="evidence" value="ECO:0007669"/>
    <property type="project" value="UniProtKB-KW"/>
</dbReference>
<feature type="domain" description="Helix-turn-helix" evidence="1">
    <location>
        <begin position="7"/>
        <end position="57"/>
    </location>
</feature>
<name>A0A4P6JYH1_KTERU</name>
<evidence type="ECO:0000313" key="2">
    <source>
        <dbReference type="EMBL" id="QBD80585.1"/>
    </source>
</evidence>
<keyword evidence="3" id="KW-1185">Reference proteome</keyword>
<dbReference type="Pfam" id="PF12728">
    <property type="entry name" value="HTH_17"/>
    <property type="match status" value="1"/>
</dbReference>
<keyword evidence="2" id="KW-0238">DNA-binding</keyword>
<dbReference type="OrthoDB" id="163451at2"/>
<dbReference type="AlphaFoldDB" id="A0A4P6JYH1"/>
<dbReference type="Gene3D" id="1.10.1660.10">
    <property type="match status" value="1"/>
</dbReference>
<dbReference type="NCBIfam" id="TIGR01764">
    <property type="entry name" value="excise"/>
    <property type="match status" value="1"/>
</dbReference>
<dbReference type="SUPFAM" id="SSF46955">
    <property type="entry name" value="Putative DNA-binding domain"/>
    <property type="match status" value="1"/>
</dbReference>
<dbReference type="InterPro" id="IPR041657">
    <property type="entry name" value="HTH_17"/>
</dbReference>
<dbReference type="Proteomes" id="UP000290365">
    <property type="component" value="Chromosome"/>
</dbReference>
<dbReference type="KEGG" id="kbs:EPA93_33285"/>
<dbReference type="InterPro" id="IPR009061">
    <property type="entry name" value="DNA-bd_dom_put_sf"/>
</dbReference>
<dbReference type="EMBL" id="CP035758">
    <property type="protein sequence ID" value="QBD80585.1"/>
    <property type="molecule type" value="Genomic_DNA"/>
</dbReference>
<protein>
    <submittedName>
        <fullName evidence="2">DNA-binding protein</fullName>
    </submittedName>
</protein>
<sequence>MSTRNEWLTVDDVAKELKVHEKTVKKWIGTGELIAMNIGKGYRISRNNLDSFIEKRSHNQRIKQFKSLKAFFSSEDQKT</sequence>
<proteinExistence type="predicted"/>
<dbReference type="InterPro" id="IPR010093">
    <property type="entry name" value="SinI_DNA-bd"/>
</dbReference>